<sequence>MQQKVQFVATIVHEPELIILDEPFSGFDPVNAQIIQDEILELNKKGATIIYSTHRMETVEELCDNIALINKSKKILDGSVREIKQKYKNQTFTLQFEQDASLQDWHNPELFEVIAYPQPDESSDDHAEITLKLQEGIKLNDALSYLIPKISIHQIIEKVPSMQDIFIENVTKSQLNSSSYE</sequence>
<dbReference type="Gene3D" id="3.40.50.300">
    <property type="entry name" value="P-loop containing nucleotide triphosphate hydrolases"/>
    <property type="match status" value="1"/>
</dbReference>
<dbReference type="InterPro" id="IPR027417">
    <property type="entry name" value="P-loop_NTPase"/>
</dbReference>
<evidence type="ECO:0000313" key="6">
    <source>
        <dbReference type="EMBL" id="EEI90086.1"/>
    </source>
</evidence>
<gene>
    <name evidence="6" type="ORF">HMPREF0765_4299</name>
</gene>
<protein>
    <recommendedName>
        <fullName evidence="5">Daunorubicin resistance ATP-binding protein DrrA1/2-like C-terminal domain-containing protein</fullName>
    </recommendedName>
</protein>
<evidence type="ECO:0000256" key="4">
    <source>
        <dbReference type="ARBA" id="ARBA00022840"/>
    </source>
</evidence>
<name>C2G3Z3_SPHSI</name>
<dbReference type="PANTHER" id="PTHR42711">
    <property type="entry name" value="ABC TRANSPORTER ATP-BINDING PROTEIN"/>
    <property type="match status" value="1"/>
</dbReference>
<dbReference type="Pfam" id="PF13732">
    <property type="entry name" value="DrrA1-3_C"/>
    <property type="match status" value="1"/>
</dbReference>
<evidence type="ECO:0000256" key="2">
    <source>
        <dbReference type="ARBA" id="ARBA00022448"/>
    </source>
</evidence>
<dbReference type="Proteomes" id="UP000006241">
    <property type="component" value="Unassembled WGS sequence"/>
</dbReference>
<comment type="similarity">
    <text evidence="1">Belongs to the ABC transporter superfamily.</text>
</comment>
<dbReference type="SUPFAM" id="SSF52540">
    <property type="entry name" value="P-loop containing nucleoside triphosphate hydrolases"/>
    <property type="match status" value="1"/>
</dbReference>
<dbReference type="InterPro" id="IPR050763">
    <property type="entry name" value="ABC_transporter_ATP-binding"/>
</dbReference>
<evidence type="ECO:0000313" key="7">
    <source>
        <dbReference type="Proteomes" id="UP000006241"/>
    </source>
</evidence>
<accession>C2G3Z3</accession>
<feature type="domain" description="Daunorubicin resistance ATP-binding protein DrrA1/2-like C-terminal" evidence="5">
    <location>
        <begin position="78"/>
        <end position="170"/>
    </location>
</feature>
<evidence type="ECO:0000256" key="1">
    <source>
        <dbReference type="ARBA" id="ARBA00005417"/>
    </source>
</evidence>
<dbReference type="AlphaFoldDB" id="C2G3Z3"/>
<keyword evidence="3" id="KW-0547">Nucleotide-binding</keyword>
<evidence type="ECO:0000256" key="3">
    <source>
        <dbReference type="ARBA" id="ARBA00022741"/>
    </source>
</evidence>
<dbReference type="PANTHER" id="PTHR42711:SF5">
    <property type="entry name" value="ABC TRANSPORTER ATP-BINDING PROTEIN NATA"/>
    <property type="match status" value="1"/>
</dbReference>
<dbReference type="EMBL" id="ACHB01000094">
    <property type="protein sequence ID" value="EEI90086.1"/>
    <property type="molecule type" value="Genomic_DNA"/>
</dbReference>
<dbReference type="InterPro" id="IPR025302">
    <property type="entry name" value="DrrA1/2-like_C"/>
</dbReference>
<dbReference type="HOGENOM" id="CLU_000604_1_2_10"/>
<organism evidence="6 7">
    <name type="scientific">Sphingobacterium spiritivorum ATCC 33300</name>
    <dbReference type="NCBI Taxonomy" id="525372"/>
    <lineage>
        <taxon>Bacteria</taxon>
        <taxon>Pseudomonadati</taxon>
        <taxon>Bacteroidota</taxon>
        <taxon>Sphingobacteriia</taxon>
        <taxon>Sphingobacteriales</taxon>
        <taxon>Sphingobacteriaceae</taxon>
        <taxon>Sphingobacterium</taxon>
    </lineage>
</organism>
<evidence type="ECO:0000259" key="5">
    <source>
        <dbReference type="Pfam" id="PF13732"/>
    </source>
</evidence>
<proteinExistence type="inferred from homology"/>
<dbReference type="GO" id="GO:0005524">
    <property type="term" value="F:ATP binding"/>
    <property type="evidence" value="ECO:0007669"/>
    <property type="project" value="UniProtKB-KW"/>
</dbReference>
<keyword evidence="4" id="KW-0067">ATP-binding</keyword>
<comment type="caution">
    <text evidence="6">The sequence shown here is derived from an EMBL/GenBank/DDBJ whole genome shotgun (WGS) entry which is preliminary data.</text>
</comment>
<keyword evidence="2" id="KW-0813">Transport</keyword>
<reference evidence="6 7" key="1">
    <citation type="submission" date="2009-01" db="EMBL/GenBank/DDBJ databases">
        <authorList>
            <person name="Qin X."/>
            <person name="Bachman B."/>
            <person name="Battles P."/>
            <person name="Bell A."/>
            <person name="Bess C."/>
            <person name="Bickham C."/>
            <person name="Chaboub L."/>
            <person name="Chen D."/>
            <person name="Coyle M."/>
            <person name="Deiros D.R."/>
            <person name="Dinh H."/>
            <person name="Forbes L."/>
            <person name="Fowler G."/>
            <person name="Francisco L."/>
            <person name="Fu Q."/>
            <person name="Gubbala S."/>
            <person name="Hale W."/>
            <person name="Han Y."/>
            <person name="Hemphill L."/>
            <person name="Highlander S.K."/>
            <person name="Hirani K."/>
            <person name="Hogues M."/>
            <person name="Jackson L."/>
            <person name="Jakkamsetti A."/>
            <person name="Javaid M."/>
            <person name="Jiang H."/>
            <person name="Korchina V."/>
            <person name="Kovar C."/>
            <person name="Lara F."/>
            <person name="Lee S."/>
            <person name="Mata R."/>
            <person name="Mathew T."/>
            <person name="Moen C."/>
            <person name="Morales K."/>
            <person name="Munidasa M."/>
            <person name="Nazareth L."/>
            <person name="Ngo R."/>
            <person name="Nguyen L."/>
            <person name="Okwuonu G."/>
            <person name="Ongeri F."/>
            <person name="Patil S."/>
            <person name="Petrosino J."/>
            <person name="Pham C."/>
            <person name="Pham P."/>
            <person name="Pu L.-L."/>
            <person name="Puazo M."/>
            <person name="Raj R."/>
            <person name="Reid J."/>
            <person name="Rouhana J."/>
            <person name="Saada N."/>
            <person name="Shang Y."/>
            <person name="Simmons D."/>
            <person name="Thornton R."/>
            <person name="Warren J."/>
            <person name="Weissenberger G."/>
            <person name="Zhang J."/>
            <person name="Zhang L."/>
            <person name="Zhou C."/>
            <person name="Zhu D."/>
            <person name="Muzny D."/>
            <person name="Worley K."/>
            <person name="Gibbs R."/>
        </authorList>
    </citation>
    <scope>NUCLEOTIDE SEQUENCE [LARGE SCALE GENOMIC DNA]</scope>
    <source>
        <strain evidence="6 7">ATCC 33300</strain>
    </source>
</reference>